<reference evidence="2" key="1">
    <citation type="journal article" date="2020" name="Mol. Plant Microbe">
        <title>Rhizobial microsymbionts of the narrowly endemic Oxytropis species growing in Kamchatka are characterized by significant genetic diversity and possess a set of genes that are associated with T3SS and T6SS secretion systems and can affect the development of symbiosis.</title>
        <authorList>
            <person name="Safronova V."/>
            <person name="Guro P."/>
            <person name="Sazanova A."/>
            <person name="Kuznetsova I."/>
            <person name="Belimov A."/>
            <person name="Yakubov V."/>
            <person name="Chirak E."/>
            <person name="Afonin A."/>
            <person name="Gogolev Y."/>
            <person name="Andronov E."/>
            <person name="Tikhonovich I."/>
        </authorList>
    </citation>
    <scope>NUCLEOTIDE SEQUENCE [LARGE SCALE GENOMIC DNA]</scope>
    <source>
        <strain evidence="2">583</strain>
        <plasmid evidence="2">p_2</plasmid>
    </source>
</reference>
<dbReference type="EMBL" id="CP050297">
    <property type="protein sequence ID" value="QND61708.1"/>
    <property type="molecule type" value="Genomic_DNA"/>
</dbReference>
<keyword evidence="1" id="KW-0614">Plasmid</keyword>
<dbReference type="Proteomes" id="UP000515465">
    <property type="component" value="Plasmid p_2"/>
</dbReference>
<dbReference type="RefSeq" id="WP_183465409.1">
    <property type="nucleotide sequence ID" value="NZ_CP050297.1"/>
</dbReference>
<organism evidence="1 2">
    <name type="scientific">Mesorhizobium huakuii</name>
    <dbReference type="NCBI Taxonomy" id="28104"/>
    <lineage>
        <taxon>Bacteria</taxon>
        <taxon>Pseudomonadati</taxon>
        <taxon>Pseudomonadota</taxon>
        <taxon>Alphaproteobacteria</taxon>
        <taxon>Hyphomicrobiales</taxon>
        <taxon>Phyllobacteriaceae</taxon>
        <taxon>Mesorhizobium</taxon>
    </lineage>
</organism>
<proteinExistence type="predicted"/>
<sequence length="73" mass="8239">MRNLPSDIDADVVIEVSRLIDDAEDLLPLPVHELVKRIRTILQTRLSDEAIEELVVEMASTRGLPMVFDKPAE</sequence>
<geneLocation type="plasmid" evidence="1 2">
    <name>p_2</name>
</geneLocation>
<gene>
    <name evidence="1" type="ORF">HB778_36300</name>
</gene>
<dbReference type="AlphaFoldDB" id="A0A7G6T4M6"/>
<protein>
    <submittedName>
        <fullName evidence="1">Uncharacterized protein</fullName>
    </submittedName>
</protein>
<accession>A0A7G6T4M6</accession>
<name>A0A7G6T4M6_9HYPH</name>
<evidence type="ECO:0000313" key="2">
    <source>
        <dbReference type="Proteomes" id="UP000515465"/>
    </source>
</evidence>
<evidence type="ECO:0000313" key="1">
    <source>
        <dbReference type="EMBL" id="QND61708.1"/>
    </source>
</evidence>